<proteinExistence type="predicted"/>
<evidence type="ECO:0000313" key="2">
    <source>
        <dbReference type="Proteomes" id="UP000254777"/>
    </source>
</evidence>
<dbReference type="Proteomes" id="UP000254777">
    <property type="component" value="Unassembled WGS sequence"/>
</dbReference>
<name>A0A379D9B4_9FIRM</name>
<evidence type="ECO:0000313" key="1">
    <source>
        <dbReference type="EMBL" id="SUB74410.1"/>
    </source>
</evidence>
<gene>
    <name evidence="1" type="ORF">NCTC11088_00141</name>
</gene>
<organism evidence="1 2">
    <name type="scientific">Peptoniphilus indolicus</name>
    <dbReference type="NCBI Taxonomy" id="33030"/>
    <lineage>
        <taxon>Bacteria</taxon>
        <taxon>Bacillati</taxon>
        <taxon>Bacillota</taxon>
        <taxon>Tissierellia</taxon>
        <taxon>Tissierellales</taxon>
        <taxon>Peptoniphilaceae</taxon>
        <taxon>Peptoniphilus</taxon>
    </lineage>
</organism>
<dbReference type="RefSeq" id="WP_004822527.1">
    <property type="nucleotide sequence ID" value="NZ_UGTH01000001.1"/>
</dbReference>
<dbReference type="EMBL" id="UGTH01000001">
    <property type="protein sequence ID" value="SUB74410.1"/>
    <property type="molecule type" value="Genomic_DNA"/>
</dbReference>
<protein>
    <submittedName>
        <fullName evidence="1">Uncharacterized protein</fullName>
    </submittedName>
</protein>
<reference evidence="1 2" key="1">
    <citation type="submission" date="2018-06" db="EMBL/GenBank/DDBJ databases">
        <authorList>
            <consortium name="Pathogen Informatics"/>
            <person name="Doyle S."/>
        </authorList>
    </citation>
    <scope>NUCLEOTIDE SEQUENCE [LARGE SCALE GENOMIC DNA]</scope>
    <source>
        <strain evidence="1 2">NCTC11088</strain>
    </source>
</reference>
<dbReference type="AlphaFoldDB" id="A0A379D9B4"/>
<sequence>MFQMNKDYIREDVESIEYIKKSGCYEVVIEKAEQLNGYNSKSEGIALNFSDSESRRGNLRMYYTNRDGLPVEFNQRHLSHLCYLLNQNALLPGQDKQIASLIGKIIGVVIEVDVRDYQVDNNGTKERRYAYDYILKSFYDPQTKQTSKEKLENRPAEIYNSCVQRYENVVEIELPKSEKLEDAEGFYQINNADIPF</sequence>
<accession>A0A379D9B4</accession>